<sequence length="111" mass="12683">MPFVSSLPELNDPFWARVLAQATPRPTPLLLASPLGAPLQRTLEKAEKHKNYREICRRQQCVLVVVLLLVLFLLLLLLELLLPAALRWWILMERFGLIQNSFVLLSLTNLG</sequence>
<keyword evidence="1" id="KW-0472">Membrane</keyword>
<evidence type="ECO:0000256" key="1">
    <source>
        <dbReference type="SAM" id="Phobius"/>
    </source>
</evidence>
<organism evidence="2">
    <name type="scientific">Drosophila melanogaster</name>
    <name type="common">Fruit fly</name>
    <dbReference type="NCBI Taxonomy" id="7227"/>
    <lineage>
        <taxon>Eukaryota</taxon>
        <taxon>Metazoa</taxon>
        <taxon>Ecdysozoa</taxon>
        <taxon>Arthropoda</taxon>
        <taxon>Hexapoda</taxon>
        <taxon>Insecta</taxon>
        <taxon>Pterygota</taxon>
        <taxon>Neoptera</taxon>
        <taxon>Endopterygota</taxon>
        <taxon>Diptera</taxon>
        <taxon>Brachycera</taxon>
        <taxon>Muscomorpha</taxon>
        <taxon>Ephydroidea</taxon>
        <taxon>Drosophilidae</taxon>
        <taxon>Drosophila</taxon>
        <taxon>Sophophora</taxon>
    </lineage>
</organism>
<name>Q6IJZ3_DROME</name>
<accession>Q6IJZ3</accession>
<keyword evidence="1" id="KW-1133">Transmembrane helix</keyword>
<gene>
    <name evidence="2" type="ORF">HDC13936</name>
</gene>
<dbReference type="AlphaFoldDB" id="Q6IJZ3"/>
<feature type="transmembrane region" description="Helical" evidence="1">
    <location>
        <begin position="61"/>
        <end position="82"/>
    </location>
</feature>
<reference evidence="2" key="1">
    <citation type="journal article" date="2003" name="Genome Biol.">
        <title>An integrated gene annotation and transcriptional profiling approach towards the full gene content of the Drosophila genome.</title>
        <authorList>
            <person name="Hild M."/>
            <person name="Beckmann B."/>
            <person name="Haas S.A."/>
            <person name="Koch B."/>
            <person name="Solovyev V."/>
            <person name="Busold C."/>
            <person name="Fellenberg K."/>
            <person name="Boutros M."/>
            <person name="Vingron M."/>
            <person name="Sauer F."/>
            <person name="Hoheisel J.D."/>
            <person name="Paro R."/>
        </authorList>
    </citation>
    <scope>NUCLEOTIDE SEQUENCE</scope>
</reference>
<proteinExistence type="predicted"/>
<protein>
    <submittedName>
        <fullName evidence="2">HDC13936</fullName>
    </submittedName>
</protein>
<evidence type="ECO:0000313" key="2">
    <source>
        <dbReference type="EMBL" id="DAA04079.1"/>
    </source>
</evidence>
<dbReference type="EMBL" id="BK002573">
    <property type="protein sequence ID" value="DAA04079.1"/>
    <property type="molecule type" value="Genomic_DNA"/>
</dbReference>
<keyword evidence="1" id="KW-0812">Transmembrane</keyword>